<keyword evidence="2" id="KW-1185">Reference proteome</keyword>
<organism evidence="1 2">
    <name type="scientific">Pluteus cervinus</name>
    <dbReference type="NCBI Taxonomy" id="181527"/>
    <lineage>
        <taxon>Eukaryota</taxon>
        <taxon>Fungi</taxon>
        <taxon>Dikarya</taxon>
        <taxon>Basidiomycota</taxon>
        <taxon>Agaricomycotina</taxon>
        <taxon>Agaricomycetes</taxon>
        <taxon>Agaricomycetidae</taxon>
        <taxon>Agaricales</taxon>
        <taxon>Pluteineae</taxon>
        <taxon>Pluteaceae</taxon>
        <taxon>Pluteus</taxon>
    </lineage>
</organism>
<gene>
    <name evidence="1" type="ORF">BDN72DRAFT_841860</name>
</gene>
<protein>
    <submittedName>
        <fullName evidence="1">Uncharacterized protein</fullName>
    </submittedName>
</protein>
<evidence type="ECO:0000313" key="1">
    <source>
        <dbReference type="EMBL" id="TFK68378.1"/>
    </source>
</evidence>
<reference evidence="1 2" key="1">
    <citation type="journal article" date="2019" name="Nat. Ecol. Evol.">
        <title>Megaphylogeny resolves global patterns of mushroom evolution.</title>
        <authorList>
            <person name="Varga T."/>
            <person name="Krizsan K."/>
            <person name="Foldi C."/>
            <person name="Dima B."/>
            <person name="Sanchez-Garcia M."/>
            <person name="Sanchez-Ramirez S."/>
            <person name="Szollosi G.J."/>
            <person name="Szarkandi J.G."/>
            <person name="Papp V."/>
            <person name="Albert L."/>
            <person name="Andreopoulos W."/>
            <person name="Angelini C."/>
            <person name="Antonin V."/>
            <person name="Barry K.W."/>
            <person name="Bougher N.L."/>
            <person name="Buchanan P."/>
            <person name="Buyck B."/>
            <person name="Bense V."/>
            <person name="Catcheside P."/>
            <person name="Chovatia M."/>
            <person name="Cooper J."/>
            <person name="Damon W."/>
            <person name="Desjardin D."/>
            <person name="Finy P."/>
            <person name="Geml J."/>
            <person name="Haridas S."/>
            <person name="Hughes K."/>
            <person name="Justo A."/>
            <person name="Karasinski D."/>
            <person name="Kautmanova I."/>
            <person name="Kiss B."/>
            <person name="Kocsube S."/>
            <person name="Kotiranta H."/>
            <person name="LaButti K.M."/>
            <person name="Lechner B.E."/>
            <person name="Liimatainen K."/>
            <person name="Lipzen A."/>
            <person name="Lukacs Z."/>
            <person name="Mihaltcheva S."/>
            <person name="Morgado L.N."/>
            <person name="Niskanen T."/>
            <person name="Noordeloos M.E."/>
            <person name="Ohm R.A."/>
            <person name="Ortiz-Santana B."/>
            <person name="Ovrebo C."/>
            <person name="Racz N."/>
            <person name="Riley R."/>
            <person name="Savchenko A."/>
            <person name="Shiryaev A."/>
            <person name="Soop K."/>
            <person name="Spirin V."/>
            <person name="Szebenyi C."/>
            <person name="Tomsovsky M."/>
            <person name="Tulloss R.E."/>
            <person name="Uehling J."/>
            <person name="Grigoriev I.V."/>
            <person name="Vagvolgyi C."/>
            <person name="Papp T."/>
            <person name="Martin F.M."/>
            <person name="Miettinen O."/>
            <person name="Hibbett D.S."/>
            <person name="Nagy L.G."/>
        </authorList>
    </citation>
    <scope>NUCLEOTIDE SEQUENCE [LARGE SCALE GENOMIC DNA]</scope>
    <source>
        <strain evidence="1 2">NL-1719</strain>
    </source>
</reference>
<dbReference type="Proteomes" id="UP000308600">
    <property type="component" value="Unassembled WGS sequence"/>
</dbReference>
<dbReference type="EMBL" id="ML208353">
    <property type="protein sequence ID" value="TFK68378.1"/>
    <property type="molecule type" value="Genomic_DNA"/>
</dbReference>
<sequence length="155" mass="17896">MTLILCLDPWLACEEHIYEDTKLRISCGRNVPQKLERHNPHPTCIFSSRGRNRPLFRPIQTDHPECSDLFGMVNPLPPPFKPTDAFPMFKDFVNCFHQADWRTEEGTKRGFEKMEEAMEGLLRQYHVELVVRPPPTSIPAEPPLDEDVPPASWSS</sequence>
<accession>A0ACD3AR33</accession>
<proteinExistence type="predicted"/>
<name>A0ACD3AR33_9AGAR</name>
<evidence type="ECO:0000313" key="2">
    <source>
        <dbReference type="Proteomes" id="UP000308600"/>
    </source>
</evidence>